<dbReference type="Gene3D" id="3.40.50.620">
    <property type="entry name" value="HUPs"/>
    <property type="match status" value="1"/>
</dbReference>
<dbReference type="CDD" id="cd07956">
    <property type="entry name" value="Anticodon_Ia_Arg"/>
    <property type="match status" value="1"/>
</dbReference>
<dbReference type="GO" id="GO:0005524">
    <property type="term" value="F:ATP binding"/>
    <property type="evidence" value="ECO:0007669"/>
    <property type="project" value="UniProtKB-UniRule"/>
</dbReference>
<evidence type="ECO:0000256" key="9">
    <source>
        <dbReference type="ARBA" id="ARBA00023146"/>
    </source>
</evidence>
<evidence type="ECO:0000256" key="2">
    <source>
        <dbReference type="ARBA" id="ARBA00005594"/>
    </source>
</evidence>
<dbReference type="Pfam" id="PF00750">
    <property type="entry name" value="tRNA-synt_1d"/>
    <property type="match status" value="1"/>
</dbReference>
<evidence type="ECO:0000256" key="11">
    <source>
        <dbReference type="HAMAP-Rule" id="MF_00123"/>
    </source>
</evidence>
<dbReference type="Pfam" id="PF05746">
    <property type="entry name" value="DALR_1"/>
    <property type="match status" value="1"/>
</dbReference>
<comment type="similarity">
    <text evidence="2 11 12">Belongs to the class-I aminoacyl-tRNA synthetase family.</text>
</comment>
<dbReference type="GO" id="GO:0006420">
    <property type="term" value="P:arginyl-tRNA aminoacylation"/>
    <property type="evidence" value="ECO:0007669"/>
    <property type="project" value="UniProtKB-UniRule"/>
</dbReference>
<keyword evidence="9 11" id="KW-0030">Aminoacyl-tRNA synthetase</keyword>
<dbReference type="SUPFAM" id="SSF55190">
    <property type="entry name" value="Arginyl-tRNA synthetase (ArgRS), N-terminal 'additional' domain"/>
    <property type="match status" value="1"/>
</dbReference>
<evidence type="ECO:0000256" key="8">
    <source>
        <dbReference type="ARBA" id="ARBA00022917"/>
    </source>
</evidence>
<dbReference type="GO" id="GO:0005737">
    <property type="term" value="C:cytoplasm"/>
    <property type="evidence" value="ECO:0007669"/>
    <property type="project" value="UniProtKB-SubCell"/>
</dbReference>
<evidence type="ECO:0000313" key="16">
    <source>
        <dbReference type="Proteomes" id="UP000053750"/>
    </source>
</evidence>
<proteinExistence type="inferred from homology"/>
<comment type="catalytic activity">
    <reaction evidence="10 11">
        <text>tRNA(Arg) + L-arginine + ATP = L-arginyl-tRNA(Arg) + AMP + diphosphate</text>
        <dbReference type="Rhea" id="RHEA:20301"/>
        <dbReference type="Rhea" id="RHEA-COMP:9658"/>
        <dbReference type="Rhea" id="RHEA-COMP:9673"/>
        <dbReference type="ChEBI" id="CHEBI:30616"/>
        <dbReference type="ChEBI" id="CHEBI:32682"/>
        <dbReference type="ChEBI" id="CHEBI:33019"/>
        <dbReference type="ChEBI" id="CHEBI:78442"/>
        <dbReference type="ChEBI" id="CHEBI:78513"/>
        <dbReference type="ChEBI" id="CHEBI:456215"/>
        <dbReference type="EC" id="6.1.1.19"/>
    </reaction>
</comment>
<dbReference type="Proteomes" id="UP000053750">
    <property type="component" value="Unassembled WGS sequence"/>
</dbReference>
<dbReference type="OrthoDB" id="9805987at2"/>
<dbReference type="CDD" id="cd00671">
    <property type="entry name" value="ArgRS_core"/>
    <property type="match status" value="1"/>
</dbReference>
<dbReference type="PRINTS" id="PR01038">
    <property type="entry name" value="TRNASYNTHARG"/>
</dbReference>
<dbReference type="Pfam" id="PF03485">
    <property type="entry name" value="Arg_tRNA_synt_N"/>
    <property type="match status" value="1"/>
</dbReference>
<dbReference type="RefSeq" id="WP_036584686.1">
    <property type="nucleotide sequence ID" value="NZ_KK082163.1"/>
</dbReference>
<evidence type="ECO:0000256" key="10">
    <source>
        <dbReference type="ARBA" id="ARBA00049339"/>
    </source>
</evidence>
<dbReference type="GO" id="GO:0004814">
    <property type="term" value="F:arginine-tRNA ligase activity"/>
    <property type="evidence" value="ECO:0007669"/>
    <property type="project" value="UniProtKB-UniRule"/>
</dbReference>
<gene>
    <name evidence="11" type="primary">argS</name>
    <name evidence="15" type="ORF">BG53_06680</name>
</gene>
<comment type="caution">
    <text evidence="15">The sequence shown here is derived from an EMBL/GenBank/DDBJ whole genome shotgun (WGS) entry which is preliminary data.</text>
</comment>
<keyword evidence="16" id="KW-1185">Reference proteome</keyword>
<dbReference type="InterPro" id="IPR005148">
    <property type="entry name" value="Arg-tRNA-synth_N"/>
</dbReference>
<evidence type="ECO:0000313" key="15">
    <source>
        <dbReference type="EMBL" id="EXX86250.1"/>
    </source>
</evidence>
<dbReference type="InterPro" id="IPR014729">
    <property type="entry name" value="Rossmann-like_a/b/a_fold"/>
</dbReference>
<sequence length="563" mass="62968">MLMEWAADYLSPYVSLNREEILRVMERPPKPDLGDAAFPCFALAKRLNRSPHEVAREVAEKLSHLGGEVRAEAVGAYVNLHFSPNAWAVRLLNNVLAPGFGTAEAGRGKRVVIDMSSPNIAKPFGVGHLRSTMIGNALANLYRASGYEVVTVNHLGDWGTQFGKLIAAFTRWGDRKTLECDPMRESLRLYVKFHEEAEEEPELEDEARYWFQKLEQGDEHAAALRRFFVDASLKEFNRVYSRLGVTFDYVLGESFYNDKMGPIIGLLEQQGLLEESDGAKIVRLDHLQLPPCIIMKSDGTTIYATRDLATAFYRTREMGADQLLYVVGAEQALHFKQVFAVLDALEEGWSARCEHVAFGLMKFGGKKMSTRKGKVVFLDDVLDEAVRQAEAVIEAKNPALQSRREAAEAVGIGAIVFGDLRNSRMLEIDFSLEDALRFEGDTGPYVQYAYARAVTLLEKGMAGTEEFDEPSPEALSGRLAWECLKQLAGYPDAIRLAVEQNEPSVLARYLLDTAKQFNRFYRHERILSTDREETHARLMLTAAVAGVLKNGLALLGVKAPRHI</sequence>
<feature type="short sequence motif" description="'HIGH' region" evidence="11">
    <location>
        <begin position="118"/>
        <end position="128"/>
    </location>
</feature>
<evidence type="ECO:0000256" key="5">
    <source>
        <dbReference type="ARBA" id="ARBA00022598"/>
    </source>
</evidence>
<dbReference type="Gene3D" id="3.30.1360.70">
    <property type="entry name" value="Arginyl tRNA synthetase N-terminal domain"/>
    <property type="match status" value="1"/>
</dbReference>
<dbReference type="PANTHER" id="PTHR11956:SF5">
    <property type="entry name" value="ARGININE--TRNA LIGASE, CYTOPLASMIC"/>
    <property type="match status" value="1"/>
</dbReference>
<keyword evidence="5 11" id="KW-0436">Ligase</keyword>
<dbReference type="InterPro" id="IPR008909">
    <property type="entry name" value="DALR_anticod-bd"/>
</dbReference>
<evidence type="ECO:0000256" key="3">
    <source>
        <dbReference type="ARBA" id="ARBA00011245"/>
    </source>
</evidence>
<evidence type="ECO:0000256" key="6">
    <source>
        <dbReference type="ARBA" id="ARBA00022741"/>
    </source>
</evidence>
<keyword evidence="4 11" id="KW-0963">Cytoplasm</keyword>
<dbReference type="InterPro" id="IPR009080">
    <property type="entry name" value="tRNAsynth_Ia_anticodon-bd"/>
</dbReference>
<dbReference type="AlphaFoldDB" id="A0A9W5W6B5"/>
<dbReference type="InterPro" id="IPR035684">
    <property type="entry name" value="ArgRS_core"/>
</dbReference>
<organism evidence="15 16">
    <name type="scientific">Paenibacillus darwinianus</name>
    <dbReference type="NCBI Taxonomy" id="1380763"/>
    <lineage>
        <taxon>Bacteria</taxon>
        <taxon>Bacillati</taxon>
        <taxon>Bacillota</taxon>
        <taxon>Bacilli</taxon>
        <taxon>Bacillales</taxon>
        <taxon>Paenibacillaceae</taxon>
        <taxon>Paenibacillus</taxon>
    </lineage>
</organism>
<dbReference type="InterPro" id="IPR036695">
    <property type="entry name" value="Arg-tRNA-synth_N_sf"/>
</dbReference>
<reference evidence="15 16" key="1">
    <citation type="submission" date="2014-02" db="EMBL/GenBank/DDBJ databases">
        <title>Genome sequence of Paenibacillus darwinianus reveals adaptive mechanisms for survival in Antarctic soils.</title>
        <authorList>
            <person name="Dsouza M."/>
            <person name="Taylor M.W."/>
            <person name="Turner S.J."/>
            <person name="Aislabie J."/>
        </authorList>
    </citation>
    <scope>NUCLEOTIDE SEQUENCE [LARGE SCALE GENOMIC DNA]</scope>
    <source>
        <strain evidence="15 16">CE1</strain>
    </source>
</reference>
<evidence type="ECO:0000256" key="1">
    <source>
        <dbReference type="ARBA" id="ARBA00004496"/>
    </source>
</evidence>
<comment type="subcellular location">
    <subcellularLocation>
        <location evidence="1 11">Cytoplasm</location>
    </subcellularLocation>
</comment>
<keyword evidence="6 11" id="KW-0547">Nucleotide-binding</keyword>
<evidence type="ECO:0000259" key="14">
    <source>
        <dbReference type="SMART" id="SM01016"/>
    </source>
</evidence>
<dbReference type="EC" id="6.1.1.19" evidence="11"/>
<comment type="subunit">
    <text evidence="3 11">Monomer.</text>
</comment>
<accession>A0A9W5W6B5</accession>
<dbReference type="SMART" id="SM01016">
    <property type="entry name" value="Arg_tRNA_synt_N"/>
    <property type="match status" value="1"/>
</dbReference>
<evidence type="ECO:0000259" key="13">
    <source>
        <dbReference type="SMART" id="SM00836"/>
    </source>
</evidence>
<dbReference type="EMBL" id="JFHU01000196">
    <property type="protein sequence ID" value="EXX86250.1"/>
    <property type="molecule type" value="Genomic_DNA"/>
</dbReference>
<keyword evidence="7 11" id="KW-0067">ATP-binding</keyword>
<dbReference type="FunFam" id="1.10.730.10:FF:000006">
    <property type="entry name" value="Arginyl-tRNA synthetase 2, mitochondrial"/>
    <property type="match status" value="1"/>
</dbReference>
<feature type="domain" description="DALR anticodon binding" evidence="13">
    <location>
        <begin position="446"/>
        <end position="563"/>
    </location>
</feature>
<dbReference type="SMART" id="SM00836">
    <property type="entry name" value="DALR_1"/>
    <property type="match status" value="1"/>
</dbReference>
<dbReference type="HAMAP" id="MF_00123">
    <property type="entry name" value="Arg_tRNA_synth"/>
    <property type="match status" value="1"/>
</dbReference>
<dbReference type="SUPFAM" id="SSF52374">
    <property type="entry name" value="Nucleotidylyl transferase"/>
    <property type="match status" value="1"/>
</dbReference>
<dbReference type="Gene3D" id="1.10.730.10">
    <property type="entry name" value="Isoleucyl-tRNA Synthetase, Domain 1"/>
    <property type="match status" value="1"/>
</dbReference>
<dbReference type="InterPro" id="IPR001278">
    <property type="entry name" value="Arg-tRNA-ligase"/>
</dbReference>
<evidence type="ECO:0000256" key="7">
    <source>
        <dbReference type="ARBA" id="ARBA00022840"/>
    </source>
</evidence>
<dbReference type="PANTHER" id="PTHR11956">
    <property type="entry name" value="ARGINYL-TRNA SYNTHETASE"/>
    <property type="match status" value="1"/>
</dbReference>
<evidence type="ECO:0000256" key="4">
    <source>
        <dbReference type="ARBA" id="ARBA00022490"/>
    </source>
</evidence>
<keyword evidence="8 11" id="KW-0648">Protein biosynthesis</keyword>
<dbReference type="SUPFAM" id="SSF47323">
    <property type="entry name" value="Anticodon-binding domain of a subclass of class I aminoacyl-tRNA synthetases"/>
    <property type="match status" value="1"/>
</dbReference>
<evidence type="ECO:0000256" key="12">
    <source>
        <dbReference type="RuleBase" id="RU363038"/>
    </source>
</evidence>
<protein>
    <recommendedName>
        <fullName evidence="11">Arginine--tRNA ligase</fullName>
        <ecNumber evidence="11">6.1.1.19</ecNumber>
    </recommendedName>
    <alternativeName>
        <fullName evidence="11">Arginyl-tRNA synthetase</fullName>
        <shortName evidence="11">ArgRS</shortName>
    </alternativeName>
</protein>
<feature type="domain" description="Arginyl tRNA synthetase N-terminal" evidence="14">
    <location>
        <begin position="4"/>
        <end position="82"/>
    </location>
</feature>
<dbReference type="NCBIfam" id="TIGR00456">
    <property type="entry name" value="argS"/>
    <property type="match status" value="1"/>
</dbReference>
<name>A0A9W5W6B5_9BACL</name>
<dbReference type="FunFam" id="3.40.50.620:FF:000116">
    <property type="entry name" value="Arginine--tRNA ligase"/>
    <property type="match status" value="1"/>
</dbReference>